<organism evidence="1 2">
    <name type="scientific">Cirrhinus mrigala</name>
    <name type="common">Mrigala</name>
    <dbReference type="NCBI Taxonomy" id="683832"/>
    <lineage>
        <taxon>Eukaryota</taxon>
        <taxon>Metazoa</taxon>
        <taxon>Chordata</taxon>
        <taxon>Craniata</taxon>
        <taxon>Vertebrata</taxon>
        <taxon>Euteleostomi</taxon>
        <taxon>Actinopterygii</taxon>
        <taxon>Neopterygii</taxon>
        <taxon>Teleostei</taxon>
        <taxon>Ostariophysi</taxon>
        <taxon>Cypriniformes</taxon>
        <taxon>Cyprinidae</taxon>
        <taxon>Labeoninae</taxon>
        <taxon>Labeonini</taxon>
        <taxon>Cirrhinus</taxon>
    </lineage>
</organism>
<sequence>SGVVRTLRIWRTSWRVTLRVPCMQATSAPLSDSWSSWWIYWTHSCRSSNLMIKTRRDGAST</sequence>
<dbReference type="Proteomes" id="UP001529510">
    <property type="component" value="Unassembled WGS sequence"/>
</dbReference>
<proteinExistence type="predicted"/>
<dbReference type="EMBL" id="JAMKFB020000002">
    <property type="protein sequence ID" value="KAL0200036.1"/>
    <property type="molecule type" value="Genomic_DNA"/>
</dbReference>
<evidence type="ECO:0000313" key="2">
    <source>
        <dbReference type="Proteomes" id="UP001529510"/>
    </source>
</evidence>
<dbReference type="AlphaFoldDB" id="A0ABD0RNJ9"/>
<feature type="non-terminal residue" evidence="1">
    <location>
        <position position="61"/>
    </location>
</feature>
<evidence type="ECO:0000313" key="1">
    <source>
        <dbReference type="EMBL" id="KAL0200036.1"/>
    </source>
</evidence>
<feature type="non-terminal residue" evidence="1">
    <location>
        <position position="1"/>
    </location>
</feature>
<protein>
    <submittedName>
        <fullName evidence="1">Uncharacterized protein</fullName>
    </submittedName>
</protein>
<keyword evidence="2" id="KW-1185">Reference proteome</keyword>
<name>A0ABD0RNJ9_CIRMR</name>
<reference evidence="1 2" key="1">
    <citation type="submission" date="2024-05" db="EMBL/GenBank/DDBJ databases">
        <title>Genome sequencing and assembly of Indian major carp, Cirrhinus mrigala (Hamilton, 1822).</title>
        <authorList>
            <person name="Mohindra V."/>
            <person name="Chowdhury L.M."/>
            <person name="Lal K."/>
            <person name="Jena J.K."/>
        </authorList>
    </citation>
    <scope>NUCLEOTIDE SEQUENCE [LARGE SCALE GENOMIC DNA]</scope>
    <source>
        <strain evidence="1">CM1030</strain>
        <tissue evidence="1">Blood</tissue>
    </source>
</reference>
<comment type="caution">
    <text evidence="1">The sequence shown here is derived from an EMBL/GenBank/DDBJ whole genome shotgun (WGS) entry which is preliminary data.</text>
</comment>
<gene>
    <name evidence="1" type="ORF">M9458_003223</name>
</gene>
<accession>A0ABD0RNJ9</accession>